<dbReference type="GO" id="GO:0006508">
    <property type="term" value="P:proteolysis"/>
    <property type="evidence" value="ECO:0007669"/>
    <property type="project" value="UniProtKB-KW"/>
</dbReference>
<proteinExistence type="inferred from homology"/>
<comment type="subunit">
    <text evidence="6">HflC and HflK may interact to form a multimeric complex.</text>
</comment>
<dbReference type="GO" id="GO:0008233">
    <property type="term" value="F:peptidase activity"/>
    <property type="evidence" value="ECO:0007669"/>
    <property type="project" value="UniProtKB-KW"/>
</dbReference>
<evidence type="ECO:0000256" key="1">
    <source>
        <dbReference type="ARBA" id="ARBA00004167"/>
    </source>
</evidence>
<evidence type="ECO:0000313" key="9">
    <source>
        <dbReference type="EMBL" id="AQS41983.1"/>
    </source>
</evidence>
<dbReference type="EMBL" id="CP017315">
    <property type="protein sequence ID" value="AQS41983.1"/>
    <property type="molecule type" value="Genomic_DNA"/>
</dbReference>
<keyword evidence="10" id="KW-1185">Reference proteome</keyword>
<dbReference type="PANTHER" id="PTHR43327">
    <property type="entry name" value="STOMATIN-LIKE PROTEIN 2, MITOCHONDRIAL"/>
    <property type="match status" value="1"/>
</dbReference>
<dbReference type="STRING" id="1902579.BHV28_12990"/>
<keyword evidence="5 6" id="KW-0472">Membrane</keyword>
<reference evidence="9 10" key="1">
    <citation type="journal article" date="2010" name="Science">
        <title>Genomic comparison of the ants Camponotus floridanus and Harpegnathos saltator.</title>
        <authorList>
            <person name="Bonasio R."/>
            <person name="Zhang G."/>
            <person name="Ye C."/>
            <person name="Mutti N.S."/>
            <person name="Fang X."/>
            <person name="Qin N."/>
            <person name="Donahue G."/>
            <person name="Yang P."/>
            <person name="Li Q."/>
            <person name="Li C."/>
            <person name="Zhang P."/>
            <person name="Huang Z."/>
            <person name="Berger S.L."/>
            <person name="Reinberg D."/>
            <person name="Wang J."/>
            <person name="Liebig J."/>
        </authorList>
    </citation>
    <scope>NUCLEOTIDE SEQUENCE [LARGE SCALE GENOMIC DNA]</scope>
    <source>
        <strain evidence="9 10">Hsal</strain>
    </source>
</reference>
<dbReference type="Gene3D" id="3.30.479.30">
    <property type="entry name" value="Band 7 domain"/>
    <property type="match status" value="1"/>
</dbReference>
<dbReference type="KEGG" id="thd:BHV28_12990"/>
<dbReference type="InterPro" id="IPR010201">
    <property type="entry name" value="HflK"/>
</dbReference>
<evidence type="ECO:0000256" key="7">
    <source>
        <dbReference type="SAM" id="MobiDB-lite"/>
    </source>
</evidence>
<evidence type="ECO:0000259" key="8">
    <source>
        <dbReference type="SMART" id="SM00244"/>
    </source>
</evidence>
<evidence type="ECO:0000256" key="2">
    <source>
        <dbReference type="ARBA" id="ARBA00006971"/>
    </source>
</evidence>
<evidence type="ECO:0000256" key="4">
    <source>
        <dbReference type="ARBA" id="ARBA00022989"/>
    </source>
</evidence>
<dbReference type="AlphaFoldDB" id="A0A1U9JVV3"/>
<organism evidence="9 10">
    <name type="scientific">Candidatus Tokpelaia hoelldobleri</name>
    <dbReference type="NCBI Taxonomy" id="1902579"/>
    <lineage>
        <taxon>Bacteria</taxon>
        <taxon>Pseudomonadati</taxon>
        <taxon>Pseudomonadota</taxon>
        <taxon>Alphaproteobacteria</taxon>
        <taxon>Hyphomicrobiales</taxon>
        <taxon>Candidatus Tokpelaia</taxon>
    </lineage>
</organism>
<keyword evidence="9" id="KW-0378">Hydrolase</keyword>
<keyword evidence="3 6" id="KW-0812">Transmembrane</keyword>
<protein>
    <recommendedName>
        <fullName evidence="6">Protein HflK</fullName>
    </recommendedName>
</protein>
<gene>
    <name evidence="9" type="primary">hflK</name>
    <name evidence="9" type="ORF">BHV28_12990</name>
</gene>
<dbReference type="InterPro" id="IPR050710">
    <property type="entry name" value="Band7/mec-2_domain"/>
</dbReference>
<dbReference type="SUPFAM" id="SSF117892">
    <property type="entry name" value="Band 7/SPFH domain"/>
    <property type="match status" value="1"/>
</dbReference>
<dbReference type="CDD" id="cd03404">
    <property type="entry name" value="SPFH_HflK"/>
    <property type="match status" value="1"/>
</dbReference>
<comment type="function">
    <text evidence="6">HflC and HflK could encode or regulate a protease.</text>
</comment>
<reference evidence="9 10" key="2">
    <citation type="journal article" date="2016" name="Sci. Rep.">
        <title>The genome of Rhizobiales bacteria in predatory ants reveals urease gene functions but no genes for nitrogen fixation.</title>
        <authorList>
            <person name="Neuvonen M.M."/>
            <person name="Tamarit D."/>
            <person name="Naslund K."/>
            <person name="Liebig J."/>
            <person name="Feldhaar H."/>
            <person name="Moran N.A."/>
            <person name="Guy L."/>
            <person name="Andersson S.G."/>
        </authorList>
    </citation>
    <scope>NUCLEOTIDE SEQUENCE [LARGE SCALE GENOMIC DNA]</scope>
    <source>
        <strain evidence="9 10">Hsal</strain>
    </source>
</reference>
<comment type="similarity">
    <text evidence="2 6">Belongs to the band 7/mec-2 family. HflK subfamily.</text>
</comment>
<dbReference type="NCBIfam" id="TIGR01933">
    <property type="entry name" value="hflK"/>
    <property type="match status" value="1"/>
</dbReference>
<evidence type="ECO:0000256" key="3">
    <source>
        <dbReference type="ARBA" id="ARBA00022692"/>
    </source>
</evidence>
<dbReference type="GO" id="GO:0016020">
    <property type="term" value="C:membrane"/>
    <property type="evidence" value="ECO:0007669"/>
    <property type="project" value="UniProtKB-SubCell"/>
</dbReference>
<feature type="region of interest" description="Disordered" evidence="7">
    <location>
        <begin position="1"/>
        <end position="52"/>
    </location>
</feature>
<evidence type="ECO:0000256" key="5">
    <source>
        <dbReference type="ARBA" id="ARBA00023136"/>
    </source>
</evidence>
<dbReference type="Proteomes" id="UP000188912">
    <property type="component" value="Chromosome"/>
</dbReference>
<dbReference type="InterPro" id="IPR036013">
    <property type="entry name" value="Band_7/SPFH_dom_sf"/>
</dbReference>
<evidence type="ECO:0000313" key="10">
    <source>
        <dbReference type="Proteomes" id="UP000188912"/>
    </source>
</evidence>
<feature type="compositionally biased region" description="Gly residues" evidence="7">
    <location>
        <begin position="8"/>
        <end position="18"/>
    </location>
</feature>
<sequence>MPWSNQNGGKGPWGGGSENGPRPVGGRNEENRQRPHRPAGGGRSTPPDMDDLFRKGRQQLKQFGNGGIFLLVGLFVAAFWLFQCFYTVQQNEQAVVLRFGVPQEGIVSDGLHFRLWPVEIYYKLPLTEQIVTIGAQEPYGLMLSGDQNIVNVGFSVYYDIVDPNAYLFNVSDPRMTIQQVAESAMREVVGRRPVDDVYRDQREAVSADVLSIIQATLNKYNMGVRVKRVSLTRAVPPQDVAAAFNSVQQAEQERNRSIEQGNEERAKKLGVANGQAARLHEAAAAYKGRVVEEARGEARQFERMAQEAANAPQATRFRLYMEAVEHLLSGSGKLVLDKAGSGAVPYLPLNELMGAKPASPSTPATAKRK</sequence>
<dbReference type="InterPro" id="IPR001107">
    <property type="entry name" value="Band_7"/>
</dbReference>
<feature type="domain" description="Band 7" evidence="8">
    <location>
        <begin position="83"/>
        <end position="248"/>
    </location>
</feature>
<keyword evidence="4 6" id="KW-1133">Transmembrane helix</keyword>
<comment type="subcellular location">
    <subcellularLocation>
        <location evidence="1">Membrane</location>
        <topology evidence="1">Single-pass membrane protein</topology>
    </subcellularLocation>
</comment>
<accession>A0A1U9JVV3</accession>
<dbReference type="Pfam" id="PF01145">
    <property type="entry name" value="Band_7"/>
    <property type="match status" value="1"/>
</dbReference>
<keyword evidence="9" id="KW-0645">Protease</keyword>
<name>A0A1U9JVV3_9HYPH</name>
<dbReference type="SMART" id="SM00244">
    <property type="entry name" value="PHB"/>
    <property type="match status" value="1"/>
</dbReference>
<dbReference type="PANTHER" id="PTHR43327:SF2">
    <property type="entry name" value="MODULATOR OF FTSH PROTEASE HFLK"/>
    <property type="match status" value="1"/>
</dbReference>
<feature type="transmembrane region" description="Helical" evidence="6">
    <location>
        <begin position="63"/>
        <end position="82"/>
    </location>
</feature>
<evidence type="ECO:0000256" key="6">
    <source>
        <dbReference type="RuleBase" id="RU364113"/>
    </source>
</evidence>